<dbReference type="EMBL" id="CP130613">
    <property type="protein sequence ID" value="WKW16428.1"/>
    <property type="molecule type" value="Genomic_DNA"/>
</dbReference>
<dbReference type="RefSeq" id="WP_367886372.1">
    <property type="nucleotide sequence ID" value="NZ_CP130612.1"/>
</dbReference>
<evidence type="ECO:0000256" key="1">
    <source>
        <dbReference type="SAM" id="SignalP"/>
    </source>
</evidence>
<dbReference type="Proteomes" id="UP001229955">
    <property type="component" value="Chromosome"/>
</dbReference>
<evidence type="ECO:0000313" key="4">
    <source>
        <dbReference type="Proteomes" id="UP001229955"/>
    </source>
</evidence>
<gene>
    <name evidence="2" type="ORF">Strain138_002844</name>
    <name evidence="3" type="ORF">Strain318_002844</name>
</gene>
<reference evidence="2" key="1">
    <citation type="submission" date="2023-07" db="EMBL/GenBank/DDBJ databases">
        <authorList>
            <person name="Haufschild T."/>
            <person name="Kallscheuer N."/>
            <person name="Hammer J."/>
            <person name="Kohn T."/>
            <person name="Kabuu M."/>
            <person name="Jogler M."/>
            <person name="Wohfarth N."/>
            <person name="Heuer A."/>
            <person name="Rohde M."/>
            <person name="van Teeseling M.C.F."/>
            <person name="Jogler C."/>
        </authorList>
    </citation>
    <scope>NUCLEOTIDE SEQUENCE</scope>
    <source>
        <strain evidence="2">Strain 138</strain>
        <strain evidence="3">Strain 318</strain>
    </source>
</reference>
<evidence type="ECO:0000313" key="3">
    <source>
        <dbReference type="EMBL" id="WKW16428.1"/>
    </source>
</evidence>
<dbReference type="EMBL" id="CP130612">
    <property type="protein sequence ID" value="WKW13521.1"/>
    <property type="molecule type" value="Genomic_DNA"/>
</dbReference>
<accession>A0AA49JX01</accession>
<sequence length="143" mass="15150">MLQLLVPCAATVLLLSAAGSSATAQDVPYNQRVRFEAPPVALDSSTVQLRVVHVTTSAPVRALVCIDSPQPLTAVTDETGAIRMHNLRQTNTHVRVVAPGFEETSLIFYPGKRGRSYATVRLVPQPGTASANPSCADGRRGAT</sequence>
<keyword evidence="4" id="KW-1185">Reference proteome</keyword>
<name>A0AA49JX01_9BACT</name>
<organism evidence="2">
    <name type="scientific">Pseudogemmatithrix spongiicola</name>
    <dbReference type="NCBI Taxonomy" id="3062599"/>
    <lineage>
        <taxon>Bacteria</taxon>
        <taxon>Pseudomonadati</taxon>
        <taxon>Gemmatimonadota</taxon>
        <taxon>Gemmatimonadia</taxon>
        <taxon>Gemmatimonadales</taxon>
        <taxon>Gemmatimonadaceae</taxon>
        <taxon>Pseudogemmatithrix</taxon>
    </lineage>
</organism>
<keyword evidence="1" id="KW-0732">Signal</keyword>
<protein>
    <recommendedName>
        <fullName evidence="5">Carboxypeptidase regulatory-like domain-containing protein</fullName>
    </recommendedName>
</protein>
<evidence type="ECO:0000313" key="2">
    <source>
        <dbReference type="EMBL" id="WKW13521.1"/>
    </source>
</evidence>
<evidence type="ECO:0008006" key="5">
    <source>
        <dbReference type="Google" id="ProtNLM"/>
    </source>
</evidence>
<dbReference type="AlphaFoldDB" id="A0AA49JX01"/>
<feature type="signal peptide" evidence="1">
    <location>
        <begin position="1"/>
        <end position="24"/>
    </location>
</feature>
<dbReference type="KEGG" id="pspc:Strain318_002844"/>
<accession>A0AA49K368</accession>
<feature type="chain" id="PRO_5041238355" description="Carboxypeptidase regulatory-like domain-containing protein" evidence="1">
    <location>
        <begin position="25"/>
        <end position="143"/>
    </location>
</feature>
<proteinExistence type="predicted"/>